<dbReference type="InterPro" id="IPR050901">
    <property type="entry name" value="BP-dep_ABC_trans_perm"/>
</dbReference>
<dbReference type="SUPFAM" id="SSF161098">
    <property type="entry name" value="MetI-like"/>
    <property type="match status" value="1"/>
</dbReference>
<keyword evidence="7 9" id="KW-1133">Transmembrane helix</keyword>
<comment type="similarity">
    <text evidence="2">Belongs to the binding-protein-dependent transport system permease family. MalFG subfamily.</text>
</comment>
<comment type="subcellular location">
    <subcellularLocation>
        <location evidence="1 9">Cell membrane</location>
        <topology evidence="1 9">Multi-pass membrane protein</topology>
    </subcellularLocation>
</comment>
<feature type="transmembrane region" description="Helical" evidence="9">
    <location>
        <begin position="145"/>
        <end position="165"/>
    </location>
</feature>
<dbReference type="Pfam" id="PF00528">
    <property type="entry name" value="BPD_transp_1"/>
    <property type="match status" value="1"/>
</dbReference>
<feature type="domain" description="ABC transmembrane type-1" evidence="10">
    <location>
        <begin position="74"/>
        <end position="265"/>
    </location>
</feature>
<evidence type="ECO:0000256" key="2">
    <source>
        <dbReference type="ARBA" id="ARBA00009047"/>
    </source>
</evidence>
<keyword evidence="3 9" id="KW-0813">Transport</keyword>
<accession>A0ABS8FTG0</accession>
<gene>
    <name evidence="11" type="ORF">LKD70_02595</name>
</gene>
<keyword evidence="6 9" id="KW-0812">Transmembrane</keyword>
<evidence type="ECO:0000313" key="11">
    <source>
        <dbReference type="EMBL" id="MCC2253340.1"/>
    </source>
</evidence>
<dbReference type="InterPro" id="IPR000515">
    <property type="entry name" value="MetI-like"/>
</dbReference>
<evidence type="ECO:0000259" key="10">
    <source>
        <dbReference type="PROSITE" id="PS50928"/>
    </source>
</evidence>
<keyword evidence="5" id="KW-0762">Sugar transport</keyword>
<dbReference type="PANTHER" id="PTHR32243">
    <property type="entry name" value="MALTOSE TRANSPORT SYSTEM PERMEASE-RELATED"/>
    <property type="match status" value="1"/>
</dbReference>
<protein>
    <submittedName>
        <fullName evidence="11">Carbohydrate ABC transporter permease</fullName>
    </submittedName>
</protein>
<evidence type="ECO:0000256" key="4">
    <source>
        <dbReference type="ARBA" id="ARBA00022475"/>
    </source>
</evidence>
<name>A0ABS8FTG0_9FIRM</name>
<dbReference type="RefSeq" id="WP_227706498.1">
    <property type="nucleotide sequence ID" value="NZ_JAJEQX010000003.1"/>
</dbReference>
<dbReference type="InterPro" id="IPR035906">
    <property type="entry name" value="MetI-like_sf"/>
</dbReference>
<dbReference type="CDD" id="cd06261">
    <property type="entry name" value="TM_PBP2"/>
    <property type="match status" value="1"/>
</dbReference>
<feature type="transmembrane region" description="Helical" evidence="9">
    <location>
        <begin position="78"/>
        <end position="100"/>
    </location>
</feature>
<evidence type="ECO:0000256" key="8">
    <source>
        <dbReference type="ARBA" id="ARBA00023136"/>
    </source>
</evidence>
<dbReference type="PANTHER" id="PTHR32243:SF50">
    <property type="entry name" value="MALTOSE_MALTODEXTRIN TRANSPORT SYSTEM PERMEASE PROTEIN MALG"/>
    <property type="match status" value="1"/>
</dbReference>
<evidence type="ECO:0000256" key="7">
    <source>
        <dbReference type="ARBA" id="ARBA00022989"/>
    </source>
</evidence>
<evidence type="ECO:0000256" key="5">
    <source>
        <dbReference type="ARBA" id="ARBA00022597"/>
    </source>
</evidence>
<feature type="transmembrane region" description="Helical" evidence="9">
    <location>
        <begin position="247"/>
        <end position="265"/>
    </location>
</feature>
<organism evidence="11 12">
    <name type="scientific">Ruminococcus turbiniformis</name>
    <dbReference type="NCBI Taxonomy" id="2881258"/>
    <lineage>
        <taxon>Bacteria</taxon>
        <taxon>Bacillati</taxon>
        <taxon>Bacillota</taxon>
        <taxon>Clostridia</taxon>
        <taxon>Eubacteriales</taxon>
        <taxon>Oscillospiraceae</taxon>
        <taxon>Ruminococcus</taxon>
    </lineage>
</organism>
<keyword evidence="8 9" id="KW-0472">Membrane</keyword>
<sequence length="280" mass="31272">MTGRKKARNVIYNVITVIVLILFLFPIYWMVITSLKDTGEIFAKVPTFFPKNITFDGYISQLSVIGSVPLWRQFLNSFIIATLSTLISATLAVFSAYGLARFKLKLNKTLMFVVLVTQMMPTVLFLSPLFITFQKIGVLDTLLAPVLYTSLQSIPFCIITLRPYFLDIPGELQDAALIDGCGRFKTFTKVMVPISYPGIVVSAAFTFLWGWGDLMGALTFIQTDSLQPLTVNMYKAIGEFGIEWNNLMAYAVILTLPVMIMFLFLQKYLISGITAGAVKA</sequence>
<evidence type="ECO:0000256" key="3">
    <source>
        <dbReference type="ARBA" id="ARBA00022448"/>
    </source>
</evidence>
<evidence type="ECO:0000256" key="1">
    <source>
        <dbReference type="ARBA" id="ARBA00004651"/>
    </source>
</evidence>
<proteinExistence type="inferred from homology"/>
<keyword evidence="12" id="KW-1185">Reference proteome</keyword>
<evidence type="ECO:0000313" key="12">
    <source>
        <dbReference type="Proteomes" id="UP001198151"/>
    </source>
</evidence>
<feature type="transmembrane region" description="Helical" evidence="9">
    <location>
        <begin position="12"/>
        <end position="32"/>
    </location>
</feature>
<evidence type="ECO:0000256" key="9">
    <source>
        <dbReference type="RuleBase" id="RU363032"/>
    </source>
</evidence>
<feature type="transmembrane region" description="Helical" evidence="9">
    <location>
        <begin position="112"/>
        <end position="133"/>
    </location>
</feature>
<dbReference type="Gene3D" id="1.10.3720.10">
    <property type="entry name" value="MetI-like"/>
    <property type="match status" value="1"/>
</dbReference>
<dbReference type="Proteomes" id="UP001198151">
    <property type="component" value="Unassembled WGS sequence"/>
</dbReference>
<feature type="transmembrane region" description="Helical" evidence="9">
    <location>
        <begin position="186"/>
        <end position="211"/>
    </location>
</feature>
<reference evidence="11 12" key="1">
    <citation type="submission" date="2021-10" db="EMBL/GenBank/DDBJ databases">
        <title>Anaerobic single-cell dispensing facilitates the cultivation of human gut bacteria.</title>
        <authorList>
            <person name="Afrizal A."/>
        </authorList>
    </citation>
    <scope>NUCLEOTIDE SEQUENCE [LARGE SCALE GENOMIC DNA]</scope>
    <source>
        <strain evidence="11 12">CLA-AA-H200</strain>
    </source>
</reference>
<dbReference type="PROSITE" id="PS50928">
    <property type="entry name" value="ABC_TM1"/>
    <property type="match status" value="1"/>
</dbReference>
<dbReference type="EMBL" id="JAJEQX010000003">
    <property type="protein sequence ID" value="MCC2253340.1"/>
    <property type="molecule type" value="Genomic_DNA"/>
</dbReference>
<comment type="caution">
    <text evidence="11">The sequence shown here is derived from an EMBL/GenBank/DDBJ whole genome shotgun (WGS) entry which is preliminary data.</text>
</comment>
<keyword evidence="4" id="KW-1003">Cell membrane</keyword>
<evidence type="ECO:0000256" key="6">
    <source>
        <dbReference type="ARBA" id="ARBA00022692"/>
    </source>
</evidence>